<comment type="caution">
    <text evidence="4">The sequence shown here is derived from an EMBL/GenBank/DDBJ whole genome shotgun (WGS) entry which is preliminary data.</text>
</comment>
<dbReference type="NCBIfam" id="NF002938">
    <property type="entry name" value="PRK03592.1"/>
    <property type="match status" value="1"/>
</dbReference>
<dbReference type="InterPro" id="IPR000639">
    <property type="entry name" value="Epox_hydrolase-like"/>
</dbReference>
<feature type="domain" description="AB hydrolase-1" evidence="3">
    <location>
        <begin position="46"/>
        <end position="157"/>
    </location>
</feature>
<evidence type="ECO:0000256" key="1">
    <source>
        <dbReference type="ARBA" id="ARBA00022801"/>
    </source>
</evidence>
<accession>A0A7C9IQE1</accession>
<dbReference type="EMBL" id="WUPT01000002">
    <property type="protein sequence ID" value="MXQ09030.1"/>
    <property type="molecule type" value="Genomic_DNA"/>
</dbReference>
<protein>
    <submittedName>
        <fullName evidence="4">Haloalkane dehalogenase</fullName>
        <ecNumber evidence="4">3.8.1.5</ecNumber>
    </submittedName>
</protein>
<dbReference type="GO" id="GO:0004301">
    <property type="term" value="F:epoxide hydrolase activity"/>
    <property type="evidence" value="ECO:0007669"/>
    <property type="project" value="TreeGrafter"/>
</dbReference>
<organism evidence="4 5">
    <name type="scientific">Kangsaoukella pontilimi</name>
    <dbReference type="NCBI Taxonomy" id="2691042"/>
    <lineage>
        <taxon>Bacteria</taxon>
        <taxon>Pseudomonadati</taxon>
        <taxon>Pseudomonadota</taxon>
        <taxon>Alphaproteobacteria</taxon>
        <taxon>Rhodobacterales</taxon>
        <taxon>Paracoccaceae</taxon>
        <taxon>Kangsaoukella</taxon>
    </lineage>
</organism>
<evidence type="ECO:0000259" key="3">
    <source>
        <dbReference type="Pfam" id="PF00561"/>
    </source>
</evidence>
<feature type="signal peptide" evidence="2">
    <location>
        <begin position="1"/>
        <end position="23"/>
    </location>
</feature>
<keyword evidence="5" id="KW-1185">Reference proteome</keyword>
<dbReference type="EC" id="3.8.1.5" evidence="4"/>
<reference evidence="4 5" key="1">
    <citation type="submission" date="2019-12" db="EMBL/GenBank/DDBJ databases">
        <authorList>
            <person name="Lee S.D."/>
        </authorList>
    </citation>
    <scope>NUCLEOTIDE SEQUENCE [LARGE SCALE GENOMIC DNA]</scope>
    <source>
        <strain evidence="4 5">GH1-50</strain>
    </source>
</reference>
<evidence type="ECO:0000313" key="5">
    <source>
        <dbReference type="Proteomes" id="UP000480350"/>
    </source>
</evidence>
<keyword evidence="1 4" id="KW-0378">Hydrolase</keyword>
<keyword evidence="2" id="KW-0732">Signal</keyword>
<dbReference type="PANTHER" id="PTHR42977:SF3">
    <property type="entry name" value="AB HYDROLASE-1 DOMAIN-CONTAINING PROTEIN"/>
    <property type="match status" value="1"/>
</dbReference>
<evidence type="ECO:0000313" key="4">
    <source>
        <dbReference type="EMBL" id="MXQ09030.1"/>
    </source>
</evidence>
<dbReference type="InterPro" id="IPR000073">
    <property type="entry name" value="AB_hydrolase_1"/>
</dbReference>
<sequence>MKRLIIHALFGAALTAPLSPAAAEPRSNFIEVEGARLHYLEIGEGKPILLLHGNPTSSYLWRNVIPLLEDSGRVIAPDLVGFGRSDKPQIDYAFQNHYRYVEGFIEALALEDVTLVLHDWGSVLGLNYARQNEENVHAVAFLEAIIPPAFPVETIEALGPAADIFRAFRDPETGPQLLIEQNVFIEQILPAQVIRQLTDTEMEAYRAPFADPAAREPIRMWPNELPIAGEPARNVAVVQEVGDWLRLSETPKLLIYFDPGAIVPPEAARWMQDNYNNIEIRYGGEARHFAQEDQPKAIGRHIADWLRVLDR</sequence>
<dbReference type="AlphaFoldDB" id="A0A7C9IQE1"/>
<reference evidence="4 5" key="2">
    <citation type="submission" date="2020-03" db="EMBL/GenBank/DDBJ databases">
        <title>Kangsaoukella pontilimi gen. nov., sp. nov., a new member of the family Rhodobacteraceae isolated from a tidal mudflat.</title>
        <authorList>
            <person name="Kim I.S."/>
        </authorList>
    </citation>
    <scope>NUCLEOTIDE SEQUENCE [LARGE SCALE GENOMIC DNA]</scope>
    <source>
        <strain evidence="4 5">GH1-50</strain>
    </source>
</reference>
<dbReference type="SUPFAM" id="SSF53474">
    <property type="entry name" value="alpha/beta-Hydrolases"/>
    <property type="match status" value="1"/>
</dbReference>
<evidence type="ECO:0000256" key="2">
    <source>
        <dbReference type="SAM" id="SignalP"/>
    </source>
</evidence>
<dbReference type="InterPro" id="IPR051340">
    <property type="entry name" value="Haloalkane_dehalogenase"/>
</dbReference>
<feature type="chain" id="PRO_5028853648" evidence="2">
    <location>
        <begin position="24"/>
        <end position="311"/>
    </location>
</feature>
<dbReference type="Proteomes" id="UP000480350">
    <property type="component" value="Unassembled WGS sequence"/>
</dbReference>
<gene>
    <name evidence="4" type="ORF">GQ651_14375</name>
</gene>
<dbReference type="Gene3D" id="3.40.50.1820">
    <property type="entry name" value="alpha/beta hydrolase"/>
    <property type="match status" value="1"/>
</dbReference>
<dbReference type="InterPro" id="IPR029058">
    <property type="entry name" value="AB_hydrolase_fold"/>
</dbReference>
<name>A0A7C9IQE1_9RHOB</name>
<dbReference type="RefSeq" id="WP_160764893.1">
    <property type="nucleotide sequence ID" value="NZ_WUPT01000002.1"/>
</dbReference>
<proteinExistence type="predicted"/>
<dbReference type="PRINTS" id="PR00412">
    <property type="entry name" value="EPOXHYDRLASE"/>
</dbReference>
<dbReference type="PANTHER" id="PTHR42977">
    <property type="entry name" value="HYDROLASE-RELATED"/>
    <property type="match status" value="1"/>
</dbReference>
<dbReference type="Pfam" id="PF00561">
    <property type="entry name" value="Abhydrolase_1"/>
    <property type="match status" value="1"/>
</dbReference>
<dbReference type="GO" id="GO:0018786">
    <property type="term" value="F:haloalkane dehalogenase activity"/>
    <property type="evidence" value="ECO:0007669"/>
    <property type="project" value="UniProtKB-EC"/>
</dbReference>